<dbReference type="Pfam" id="PF04784">
    <property type="entry name" value="DUF547"/>
    <property type="match status" value="1"/>
</dbReference>
<evidence type="ECO:0000313" key="2">
    <source>
        <dbReference type="EMBL" id="ALP52275.1"/>
    </source>
</evidence>
<keyword evidence="3" id="KW-1185">Reference proteome</keyword>
<name>A0A0S2TAY8_9GAMM</name>
<accession>A0A0S2TAY8</accession>
<protein>
    <recommendedName>
        <fullName evidence="1">DUF547 domain-containing protein</fullName>
    </recommendedName>
</protein>
<gene>
    <name evidence="2" type="ORF">Tel_03460</name>
</gene>
<dbReference type="EMBL" id="CP013099">
    <property type="protein sequence ID" value="ALP52275.1"/>
    <property type="molecule type" value="Genomic_DNA"/>
</dbReference>
<evidence type="ECO:0000313" key="3">
    <source>
        <dbReference type="Proteomes" id="UP000055136"/>
    </source>
</evidence>
<feature type="domain" description="DUF547" evidence="1">
    <location>
        <begin position="70"/>
        <end position="176"/>
    </location>
</feature>
<dbReference type="KEGG" id="tee:Tel_03460"/>
<proteinExistence type="predicted"/>
<dbReference type="InterPro" id="IPR006869">
    <property type="entry name" value="DUF547"/>
</dbReference>
<organism evidence="2 3">
    <name type="scientific">Candidatus Tenderia electrophaga</name>
    <dbReference type="NCBI Taxonomy" id="1748243"/>
    <lineage>
        <taxon>Bacteria</taxon>
        <taxon>Pseudomonadati</taxon>
        <taxon>Pseudomonadota</taxon>
        <taxon>Gammaproteobacteria</taxon>
        <taxon>Candidatus Tenderiales</taxon>
        <taxon>Candidatus Tenderiaceae</taxon>
        <taxon>Candidatus Tenderia</taxon>
    </lineage>
</organism>
<evidence type="ECO:0000259" key="1">
    <source>
        <dbReference type="Pfam" id="PF04784"/>
    </source>
</evidence>
<dbReference type="AlphaFoldDB" id="A0A0S2TAY8"/>
<sequence length="254" mass="28781">MVGAAAAGDVARFNTLYGELLQRYWRPAVTINGVETTVFDYAAMQREAGPLMDDIADTLEAIDPAAIEDPDERKAFWINVYNFTAMRMVIDAYPVDSITSFKISLIKHPWSKDAIKVGGRDYSLSEIEKEVLLQRFDDPRIIFAVSCAAVSCPDRSAEPFAGERLDARLDELIRTFFRNPAKGLSLNRQTNTLTLAWILEKDDYLFEEYPDGVLGFVKPYLDAGQRAWLETHPARLDYFDHDWTLNDLAQADGR</sequence>
<dbReference type="Proteomes" id="UP000055136">
    <property type="component" value="Chromosome"/>
</dbReference>
<reference evidence="2" key="1">
    <citation type="submission" date="2015-10" db="EMBL/GenBank/DDBJ databases">
        <title>Description of Candidatus Tenderia electrophaga gen. nov, sp. nov., an Uncultivated Electroautotroph from a Biocathode Enrichment.</title>
        <authorList>
            <person name="Eddie B.J."/>
            <person name="Malanoski A.P."/>
            <person name="Wang Z."/>
            <person name="Hall R.J."/>
            <person name="Oh S.D."/>
            <person name="Heiner C."/>
            <person name="Lin B."/>
            <person name="Strycharz-Glaven S.M."/>
        </authorList>
    </citation>
    <scope>NUCLEOTIDE SEQUENCE [LARGE SCALE GENOMIC DNA]</scope>
    <source>
        <strain evidence="2">NRL1</strain>
    </source>
</reference>
<dbReference type="STRING" id="1748243.Tel_03460"/>